<accession>A0ABS0T6I1</accession>
<evidence type="ECO:0000313" key="1">
    <source>
        <dbReference type="EMBL" id="MBI5974349.1"/>
    </source>
</evidence>
<keyword evidence="2" id="KW-1185">Reference proteome</keyword>
<gene>
    <name evidence="1" type="ORF">HHH54_01900</name>
</gene>
<sequence length="60" mass="6666">MREAIVELINSNQGCYEIYHHTGVNQGVISDLRSGYRTIDDLSFGDAEKLYAYALTLVAA</sequence>
<organism evidence="1 2">
    <name type="scientific">Staphylococcus canis</name>
    <dbReference type="NCBI Taxonomy" id="2724942"/>
    <lineage>
        <taxon>Bacteria</taxon>
        <taxon>Bacillati</taxon>
        <taxon>Bacillota</taxon>
        <taxon>Bacilli</taxon>
        <taxon>Bacillales</taxon>
        <taxon>Staphylococcaceae</taxon>
        <taxon>Staphylococcus</taxon>
    </lineage>
</organism>
<dbReference type="EMBL" id="JABANU010000003">
    <property type="protein sequence ID" value="MBI5974349.1"/>
    <property type="molecule type" value="Genomic_DNA"/>
</dbReference>
<dbReference type="RefSeq" id="WP_198617136.1">
    <property type="nucleotide sequence ID" value="NZ_JABANU010000003.1"/>
</dbReference>
<dbReference type="Proteomes" id="UP000751852">
    <property type="component" value="Unassembled WGS sequence"/>
</dbReference>
<comment type="caution">
    <text evidence="1">The sequence shown here is derived from an EMBL/GenBank/DDBJ whole genome shotgun (WGS) entry which is preliminary data.</text>
</comment>
<evidence type="ECO:0000313" key="2">
    <source>
        <dbReference type="Proteomes" id="UP000751852"/>
    </source>
</evidence>
<name>A0ABS0T6I1_9STAP</name>
<reference evidence="1 2" key="1">
    <citation type="submission" date="2020-04" db="EMBL/GenBank/DDBJ databases">
        <title>Staphylococcus species from domestic dog.</title>
        <authorList>
            <person name="Paterson G.K."/>
        </authorList>
    </citation>
    <scope>NUCLEOTIDE SEQUENCE [LARGE SCALE GENOMIC DNA]</scope>
    <source>
        <strain evidence="1 2">H16/1A</strain>
    </source>
</reference>
<proteinExistence type="predicted"/>
<protein>
    <submittedName>
        <fullName evidence="1">Uncharacterized protein</fullName>
    </submittedName>
</protein>